<dbReference type="RefSeq" id="WP_320688025.1">
    <property type="nucleotide sequence ID" value="NZ_JAXBLV010000198.1"/>
</dbReference>
<comment type="caution">
    <text evidence="2">The sequence shown here is derived from an EMBL/GenBank/DDBJ whole genome shotgun (WGS) entry which is preliminary data.</text>
</comment>
<dbReference type="EMBL" id="JAXBLV010000198">
    <property type="protein sequence ID" value="MDY3561651.1"/>
    <property type="molecule type" value="Genomic_DNA"/>
</dbReference>
<name>A0ABU5F236_9BACT</name>
<dbReference type="Proteomes" id="UP001272242">
    <property type="component" value="Unassembled WGS sequence"/>
</dbReference>
<reference evidence="3" key="1">
    <citation type="journal article" date="2023" name="Mar. Drugs">
        <title>Gemmata algarum, a Novel Planctomycete Isolated from an Algal Mat, Displays Antimicrobial Activity.</title>
        <authorList>
            <person name="Kumar G."/>
            <person name="Kallscheuer N."/>
            <person name="Kashif M."/>
            <person name="Ahamad S."/>
            <person name="Jagadeeshwari U."/>
            <person name="Pannikurungottu S."/>
            <person name="Haufschild T."/>
            <person name="Kabuu M."/>
            <person name="Sasikala C."/>
            <person name="Jogler C."/>
            <person name="Ramana C."/>
        </authorList>
    </citation>
    <scope>NUCLEOTIDE SEQUENCE [LARGE SCALE GENOMIC DNA]</scope>
    <source>
        <strain evidence="3">JC673</strain>
    </source>
</reference>
<organism evidence="2 3">
    <name type="scientific">Gemmata algarum</name>
    <dbReference type="NCBI Taxonomy" id="2975278"/>
    <lineage>
        <taxon>Bacteria</taxon>
        <taxon>Pseudomonadati</taxon>
        <taxon>Planctomycetota</taxon>
        <taxon>Planctomycetia</taxon>
        <taxon>Gemmatales</taxon>
        <taxon>Gemmataceae</taxon>
        <taxon>Gemmata</taxon>
    </lineage>
</organism>
<protein>
    <submittedName>
        <fullName evidence="2">Uncharacterized protein</fullName>
    </submittedName>
</protein>
<evidence type="ECO:0000313" key="3">
    <source>
        <dbReference type="Proteomes" id="UP001272242"/>
    </source>
</evidence>
<keyword evidence="3" id="KW-1185">Reference proteome</keyword>
<feature type="compositionally biased region" description="Pro residues" evidence="1">
    <location>
        <begin position="262"/>
        <end position="273"/>
    </location>
</feature>
<gene>
    <name evidence="2" type="ORF">R5W23_002931</name>
</gene>
<accession>A0ABU5F236</accession>
<sequence>MQTNHTPPPGQSLRHRRRAGVRWFACTLLAAHCAIGAGCRSTNNRYDLIEAELRTRERELADTRAALEQSRNLLRAYETAQRPEPPPGTPVNSRGGPFYPVKQIDIARGTGGIDEDGAPGDEGLMVVIVPRDEDGSAIKVPARVLVAAWEISPAGLKSPIGSWEISAEKLRGTWKSGLISTGYFVAVPWQTLPSSDRVRVAVRLTTADGRAFEADRDITVRVTVPPRGPGGAVLPYPQPAPGGPAVPRMAVPPGGSRAPLLPESPPPGVPPAVPAGTEELPPPMPSSGERGARLLPPVRP</sequence>
<proteinExistence type="predicted"/>
<evidence type="ECO:0000313" key="2">
    <source>
        <dbReference type="EMBL" id="MDY3561651.1"/>
    </source>
</evidence>
<feature type="region of interest" description="Disordered" evidence="1">
    <location>
        <begin position="227"/>
        <end position="300"/>
    </location>
</feature>
<evidence type="ECO:0000256" key="1">
    <source>
        <dbReference type="SAM" id="MobiDB-lite"/>
    </source>
</evidence>